<evidence type="ECO:0008006" key="3">
    <source>
        <dbReference type="Google" id="ProtNLM"/>
    </source>
</evidence>
<dbReference type="Proteomes" id="UP000460272">
    <property type="component" value="Unassembled WGS sequence"/>
</dbReference>
<protein>
    <recommendedName>
        <fullName evidence="3">Restriction endonuclease type IV Mrr domain-containing protein</fullName>
    </recommendedName>
</protein>
<sequence length="137" mass="14423">MRITPAAAARAFADVLAEAIEDGGAVAVQAEADDGYDLGVWSDELGAIASNPLLVELKISLSRQAVRQARGLAEEHPTARAVLLVYLDPADPAALRDARFPVLAVSLSELLARMRNASFAEAVRLLRSQSVHGPAAP</sequence>
<dbReference type="RefSeq" id="WP_145852770.1">
    <property type="nucleotide sequence ID" value="NZ_RPFW01000002.1"/>
</dbReference>
<dbReference type="EMBL" id="RPFW01000002">
    <property type="protein sequence ID" value="TVZ05064.1"/>
    <property type="molecule type" value="Genomic_DNA"/>
</dbReference>
<evidence type="ECO:0000313" key="1">
    <source>
        <dbReference type="EMBL" id="TVZ05064.1"/>
    </source>
</evidence>
<name>A0A6P2C126_9ACTN</name>
<keyword evidence="2" id="KW-1185">Reference proteome</keyword>
<organism evidence="1 2">
    <name type="scientific">Trebonia kvetii</name>
    <dbReference type="NCBI Taxonomy" id="2480626"/>
    <lineage>
        <taxon>Bacteria</taxon>
        <taxon>Bacillati</taxon>
        <taxon>Actinomycetota</taxon>
        <taxon>Actinomycetes</taxon>
        <taxon>Streptosporangiales</taxon>
        <taxon>Treboniaceae</taxon>
        <taxon>Trebonia</taxon>
    </lineage>
</organism>
<reference evidence="1 2" key="1">
    <citation type="submission" date="2018-11" db="EMBL/GenBank/DDBJ databases">
        <title>Trebonia kvetii gen.nov., sp.nov., a novel acidophilic actinobacterium, and proposal of the new actinobacterial family Treboniaceae fam. nov.</title>
        <authorList>
            <person name="Rapoport D."/>
            <person name="Sagova-Mareckova M."/>
            <person name="Sedlacek I."/>
            <person name="Provaznik J."/>
            <person name="Kralova S."/>
            <person name="Pavlinic D."/>
            <person name="Benes V."/>
            <person name="Kopecky J."/>
        </authorList>
    </citation>
    <scope>NUCLEOTIDE SEQUENCE [LARGE SCALE GENOMIC DNA]</scope>
    <source>
        <strain evidence="1 2">15Tr583</strain>
    </source>
</reference>
<proteinExistence type="predicted"/>
<dbReference type="AlphaFoldDB" id="A0A6P2C126"/>
<comment type="caution">
    <text evidence="1">The sequence shown here is derived from an EMBL/GenBank/DDBJ whole genome shotgun (WGS) entry which is preliminary data.</text>
</comment>
<evidence type="ECO:0000313" key="2">
    <source>
        <dbReference type="Proteomes" id="UP000460272"/>
    </source>
</evidence>
<accession>A0A6P2C126</accession>
<gene>
    <name evidence="1" type="ORF">EAS64_10610</name>
</gene>
<dbReference type="OrthoDB" id="8410164at2"/>